<dbReference type="EMBL" id="JAINUG010000124">
    <property type="protein sequence ID" value="KAJ8394611.1"/>
    <property type="molecule type" value="Genomic_DNA"/>
</dbReference>
<reference evidence="2" key="1">
    <citation type="journal article" date="2023" name="Science">
        <title>Genome structures resolve the early diversification of teleost fishes.</title>
        <authorList>
            <person name="Parey E."/>
            <person name="Louis A."/>
            <person name="Montfort J."/>
            <person name="Bouchez O."/>
            <person name="Roques C."/>
            <person name="Iampietro C."/>
            <person name="Lluch J."/>
            <person name="Castinel A."/>
            <person name="Donnadieu C."/>
            <person name="Desvignes T."/>
            <person name="Floi Bucao C."/>
            <person name="Jouanno E."/>
            <person name="Wen M."/>
            <person name="Mejri S."/>
            <person name="Dirks R."/>
            <person name="Jansen H."/>
            <person name="Henkel C."/>
            <person name="Chen W.J."/>
            <person name="Zahm M."/>
            <person name="Cabau C."/>
            <person name="Klopp C."/>
            <person name="Thompson A.W."/>
            <person name="Robinson-Rechavi M."/>
            <person name="Braasch I."/>
            <person name="Lecointre G."/>
            <person name="Bobe J."/>
            <person name="Postlethwait J.H."/>
            <person name="Berthelot C."/>
            <person name="Roest Crollius H."/>
            <person name="Guiguen Y."/>
        </authorList>
    </citation>
    <scope>NUCLEOTIDE SEQUENCE</scope>
    <source>
        <strain evidence="2">NC1722</strain>
    </source>
</reference>
<dbReference type="AlphaFoldDB" id="A0AAD7S4F0"/>
<evidence type="ECO:0000313" key="3">
    <source>
        <dbReference type="Proteomes" id="UP001221898"/>
    </source>
</evidence>
<dbReference type="Proteomes" id="UP001221898">
    <property type="component" value="Unassembled WGS sequence"/>
</dbReference>
<evidence type="ECO:0000313" key="2">
    <source>
        <dbReference type="EMBL" id="KAJ8394611.1"/>
    </source>
</evidence>
<protein>
    <submittedName>
        <fullName evidence="2">Uncharacterized protein</fullName>
    </submittedName>
</protein>
<keyword evidence="3" id="KW-1185">Reference proteome</keyword>
<evidence type="ECO:0000256" key="1">
    <source>
        <dbReference type="SAM" id="MobiDB-lite"/>
    </source>
</evidence>
<accession>A0AAD7S4F0</accession>
<feature type="region of interest" description="Disordered" evidence="1">
    <location>
        <begin position="104"/>
        <end position="147"/>
    </location>
</feature>
<gene>
    <name evidence="2" type="ORF">AAFF_G00044140</name>
</gene>
<proteinExistence type="predicted"/>
<organism evidence="2 3">
    <name type="scientific">Aldrovandia affinis</name>
    <dbReference type="NCBI Taxonomy" id="143900"/>
    <lineage>
        <taxon>Eukaryota</taxon>
        <taxon>Metazoa</taxon>
        <taxon>Chordata</taxon>
        <taxon>Craniata</taxon>
        <taxon>Vertebrata</taxon>
        <taxon>Euteleostomi</taxon>
        <taxon>Actinopterygii</taxon>
        <taxon>Neopterygii</taxon>
        <taxon>Teleostei</taxon>
        <taxon>Notacanthiformes</taxon>
        <taxon>Halosauridae</taxon>
        <taxon>Aldrovandia</taxon>
    </lineage>
</organism>
<name>A0AAD7S4F0_9TELE</name>
<feature type="compositionally biased region" description="Basic and acidic residues" evidence="1">
    <location>
        <begin position="32"/>
        <end position="59"/>
    </location>
</feature>
<comment type="caution">
    <text evidence="2">The sequence shown here is derived from an EMBL/GenBank/DDBJ whole genome shotgun (WGS) entry which is preliminary data.</text>
</comment>
<feature type="compositionally biased region" description="Gly residues" evidence="1">
    <location>
        <begin position="134"/>
        <end position="147"/>
    </location>
</feature>
<sequence length="147" mass="16182">MKIPRWMKAVSQRRSLGLTPLRGQEGSAGRRLGADDKRRRQADRRQQSFDRGSRDKGAKGADPLFCPVFPTGRTTAEDSRRGVLEPLRAGQVFRARGPSVSARFASTCRRRRRASTAAEQTPPRAAWSRRQGGRATGSGAGEGLRHV</sequence>
<feature type="region of interest" description="Disordered" evidence="1">
    <location>
        <begin position="1"/>
        <end position="83"/>
    </location>
</feature>